<dbReference type="GO" id="GO:0008270">
    <property type="term" value="F:zinc ion binding"/>
    <property type="evidence" value="ECO:0007669"/>
    <property type="project" value="UniProtKB-KW"/>
</dbReference>
<dbReference type="AlphaFoldDB" id="A0A0K9P145"/>
<accession>A0A0K9P145</accession>
<dbReference type="InterPro" id="IPR044519">
    <property type="entry name" value="ARF_GAP_AGD6/7"/>
</dbReference>
<evidence type="ECO:0000313" key="8">
    <source>
        <dbReference type="EMBL" id="KMZ62776.1"/>
    </source>
</evidence>
<dbReference type="Gene3D" id="1.10.220.150">
    <property type="entry name" value="Arf GTPase activating protein"/>
    <property type="match status" value="1"/>
</dbReference>
<keyword evidence="1" id="KW-0343">GTPase activation</keyword>
<keyword evidence="9" id="KW-1185">Reference proteome</keyword>
<dbReference type="Pfam" id="PF01412">
    <property type="entry name" value="ArfGap"/>
    <property type="match status" value="1"/>
</dbReference>
<dbReference type="PRINTS" id="PR00405">
    <property type="entry name" value="REVINTRACTNG"/>
</dbReference>
<evidence type="ECO:0000256" key="3">
    <source>
        <dbReference type="ARBA" id="ARBA00022771"/>
    </source>
</evidence>
<dbReference type="PANTHER" id="PTHR47021">
    <property type="entry name" value="ADP-RIBOSYLATION FACTOR GTPASE-ACTIVATING PROTEIN AGD6-RELATED"/>
    <property type="match status" value="1"/>
</dbReference>
<organism evidence="8 9">
    <name type="scientific">Zostera marina</name>
    <name type="common">Eelgrass</name>
    <dbReference type="NCBI Taxonomy" id="29655"/>
    <lineage>
        <taxon>Eukaryota</taxon>
        <taxon>Viridiplantae</taxon>
        <taxon>Streptophyta</taxon>
        <taxon>Embryophyta</taxon>
        <taxon>Tracheophyta</taxon>
        <taxon>Spermatophyta</taxon>
        <taxon>Magnoliopsida</taxon>
        <taxon>Liliopsida</taxon>
        <taxon>Zosteraceae</taxon>
        <taxon>Zostera</taxon>
    </lineage>
</organism>
<dbReference type="EMBL" id="LFYR01001322">
    <property type="protein sequence ID" value="KMZ62776.1"/>
    <property type="molecule type" value="Genomic_DNA"/>
</dbReference>
<evidence type="ECO:0000256" key="2">
    <source>
        <dbReference type="ARBA" id="ARBA00022723"/>
    </source>
</evidence>
<gene>
    <name evidence="8" type="ORF">ZOSMA_446G00130</name>
</gene>
<feature type="compositionally biased region" description="Basic and acidic residues" evidence="6">
    <location>
        <begin position="314"/>
        <end position="326"/>
    </location>
</feature>
<dbReference type="FunFam" id="1.10.220.150:FF:000014">
    <property type="entry name" value="ADP-ribosylation factor GTPase-activating protein"/>
    <property type="match status" value="1"/>
</dbReference>
<keyword evidence="2" id="KW-0479">Metal-binding</keyword>
<name>A0A0K9P145_ZOSMR</name>
<dbReference type="InterPro" id="IPR001164">
    <property type="entry name" value="ArfGAP_dom"/>
</dbReference>
<dbReference type="InterPro" id="IPR037278">
    <property type="entry name" value="ARFGAP/RecO"/>
</dbReference>
<proteinExistence type="predicted"/>
<dbReference type="CDD" id="cd08830">
    <property type="entry name" value="ArfGap_ArfGap1"/>
    <property type="match status" value="1"/>
</dbReference>
<dbReference type="InterPro" id="IPR038508">
    <property type="entry name" value="ArfGAP_dom_sf"/>
</dbReference>
<dbReference type="PROSITE" id="PS50115">
    <property type="entry name" value="ARFGAP"/>
    <property type="match status" value="1"/>
</dbReference>
<evidence type="ECO:0000256" key="1">
    <source>
        <dbReference type="ARBA" id="ARBA00022468"/>
    </source>
</evidence>
<protein>
    <submittedName>
        <fullName evidence="8">ADP-ribosylation factor GTPase-activating protein</fullName>
    </submittedName>
</protein>
<dbReference type="GO" id="GO:0005096">
    <property type="term" value="F:GTPase activator activity"/>
    <property type="evidence" value="ECO:0007669"/>
    <property type="project" value="UniProtKB-KW"/>
</dbReference>
<dbReference type="SUPFAM" id="SSF57863">
    <property type="entry name" value="ArfGap/RecO-like zinc finger"/>
    <property type="match status" value="1"/>
</dbReference>
<dbReference type="Proteomes" id="UP000036987">
    <property type="component" value="Unassembled WGS sequence"/>
</dbReference>
<evidence type="ECO:0000256" key="4">
    <source>
        <dbReference type="ARBA" id="ARBA00022833"/>
    </source>
</evidence>
<dbReference type="OrthoDB" id="983479at2759"/>
<dbReference type="GO" id="GO:0016192">
    <property type="term" value="P:vesicle-mediated transport"/>
    <property type="evidence" value="ECO:0007669"/>
    <property type="project" value="InterPro"/>
</dbReference>
<reference evidence="9" key="1">
    <citation type="journal article" date="2016" name="Nature">
        <title>The genome of the seagrass Zostera marina reveals angiosperm adaptation to the sea.</title>
        <authorList>
            <person name="Olsen J.L."/>
            <person name="Rouze P."/>
            <person name="Verhelst B."/>
            <person name="Lin Y.-C."/>
            <person name="Bayer T."/>
            <person name="Collen J."/>
            <person name="Dattolo E."/>
            <person name="De Paoli E."/>
            <person name="Dittami S."/>
            <person name="Maumus F."/>
            <person name="Michel G."/>
            <person name="Kersting A."/>
            <person name="Lauritano C."/>
            <person name="Lohaus R."/>
            <person name="Toepel M."/>
            <person name="Tonon T."/>
            <person name="Vanneste K."/>
            <person name="Amirebrahimi M."/>
            <person name="Brakel J."/>
            <person name="Bostroem C."/>
            <person name="Chovatia M."/>
            <person name="Grimwood J."/>
            <person name="Jenkins J.W."/>
            <person name="Jueterbock A."/>
            <person name="Mraz A."/>
            <person name="Stam W.T."/>
            <person name="Tice H."/>
            <person name="Bornberg-Bauer E."/>
            <person name="Green P.J."/>
            <person name="Pearson G.A."/>
            <person name="Procaccini G."/>
            <person name="Duarte C.M."/>
            <person name="Schmutz J."/>
            <person name="Reusch T.B.H."/>
            <person name="Van de Peer Y."/>
        </authorList>
    </citation>
    <scope>NUCLEOTIDE SEQUENCE [LARGE SCALE GENOMIC DNA]</scope>
    <source>
        <strain evidence="9">cv. Finnish</strain>
    </source>
</reference>
<evidence type="ECO:0000313" key="9">
    <source>
        <dbReference type="Proteomes" id="UP000036987"/>
    </source>
</evidence>
<dbReference type="STRING" id="29655.A0A0K9P145"/>
<dbReference type="PANTHER" id="PTHR47021:SF4">
    <property type="entry name" value="ADP-RIBOSYLATION FACTOR GTPASE-ACTIVATING PROTEIN AGD6-RELATED"/>
    <property type="match status" value="1"/>
</dbReference>
<keyword evidence="3 5" id="KW-0863">Zinc-finger</keyword>
<evidence type="ECO:0000256" key="6">
    <source>
        <dbReference type="SAM" id="MobiDB-lite"/>
    </source>
</evidence>
<evidence type="ECO:0000256" key="5">
    <source>
        <dbReference type="PROSITE-ProRule" id="PRU00288"/>
    </source>
</evidence>
<comment type="caution">
    <text evidence="8">The sequence shown here is derived from an EMBL/GenBank/DDBJ whole genome shotgun (WGS) entry which is preliminary data.</text>
</comment>
<sequence>MSFSSATQRLRNLQSDSGNRTCVDCNQKNPQWASVTYGVFMCLDCSGKHRGLGVHISFVRSVTMDSWSEIQLKKMEIGGGNNNFNNFLLQHLIPKDADVVAKYNSGAASVYRDRISAIGEGRLWKDRPVEVESRRKDEILGDGEGWGSWDEGNVSSTEGGGFGCVNAVSTEDIYSKGKMEVPIDSHTKESYFARKMVENEARPEGIPPSQGGKYVGFGSSPTMDAKRNGGNASSQGDVLQDTMSFVSQGFDRLSLAAVSAASKVKEGGYDQKMNETVNVVTAKTSEIGHMTWGMMMGVMSLATQKVNEYTNNKEGGENNNWKKGDDNPQQNETNRKSHYSSSTAASTTWDDDWGVSGITSTGDSGKQNQSEDSWSGWEDDVKSYNCDDNNHHHHGKFSAKDVATSKSGSFWTDGGFQ</sequence>
<feature type="domain" description="Arf-GAP" evidence="7">
    <location>
        <begin position="4"/>
        <end position="124"/>
    </location>
</feature>
<feature type="region of interest" description="Disordered" evidence="6">
    <location>
        <begin position="310"/>
        <end position="417"/>
    </location>
</feature>
<feature type="compositionally biased region" description="Polar residues" evidence="6">
    <location>
        <begin position="357"/>
        <end position="373"/>
    </location>
</feature>
<dbReference type="SMART" id="SM00105">
    <property type="entry name" value="ArfGap"/>
    <property type="match status" value="1"/>
</dbReference>
<evidence type="ECO:0000259" key="7">
    <source>
        <dbReference type="PROSITE" id="PS50115"/>
    </source>
</evidence>
<keyword evidence="4" id="KW-0862">Zinc</keyword>